<dbReference type="OrthoDB" id="3829595at2"/>
<sequence>MADEIDQAVLAQARQTLADWVNENADEDDERMDADSFAGWQAGTQDEFFVFTSPGGYTNMLYLVGEGVVHPFSYATETLEYAVAAARAERDGTEPPERPGPAITWENWNEE</sequence>
<organism evidence="2 3">
    <name type="scientific">Kribbella amoyensis</name>
    <dbReference type="NCBI Taxonomy" id="996641"/>
    <lineage>
        <taxon>Bacteria</taxon>
        <taxon>Bacillati</taxon>
        <taxon>Actinomycetota</taxon>
        <taxon>Actinomycetes</taxon>
        <taxon>Propionibacteriales</taxon>
        <taxon>Kribbellaceae</taxon>
        <taxon>Kribbella</taxon>
    </lineage>
</organism>
<feature type="region of interest" description="Disordered" evidence="1">
    <location>
        <begin position="87"/>
        <end position="111"/>
    </location>
</feature>
<reference evidence="2 3" key="1">
    <citation type="submission" date="2019-06" db="EMBL/GenBank/DDBJ databases">
        <title>Sequencing the genomes of 1000 actinobacteria strains.</title>
        <authorList>
            <person name="Klenk H.-P."/>
        </authorList>
    </citation>
    <scope>NUCLEOTIDE SEQUENCE [LARGE SCALE GENOMIC DNA]</scope>
    <source>
        <strain evidence="2 3">DSM 24683</strain>
    </source>
</reference>
<dbReference type="Proteomes" id="UP000318380">
    <property type="component" value="Unassembled WGS sequence"/>
</dbReference>
<proteinExistence type="predicted"/>
<dbReference type="AlphaFoldDB" id="A0A561C002"/>
<feature type="compositionally biased region" description="Basic and acidic residues" evidence="1">
    <location>
        <begin position="87"/>
        <end position="97"/>
    </location>
</feature>
<comment type="caution">
    <text evidence="2">The sequence shown here is derived from an EMBL/GenBank/DDBJ whole genome shotgun (WGS) entry which is preliminary data.</text>
</comment>
<dbReference type="EMBL" id="VIVK01000001">
    <property type="protein sequence ID" value="TWD84430.1"/>
    <property type="molecule type" value="Genomic_DNA"/>
</dbReference>
<protein>
    <submittedName>
        <fullName evidence="2">Uncharacterized protein</fullName>
    </submittedName>
</protein>
<gene>
    <name evidence="2" type="ORF">FB561_5617</name>
</gene>
<evidence type="ECO:0000313" key="3">
    <source>
        <dbReference type="Proteomes" id="UP000318380"/>
    </source>
</evidence>
<evidence type="ECO:0000256" key="1">
    <source>
        <dbReference type="SAM" id="MobiDB-lite"/>
    </source>
</evidence>
<dbReference type="RefSeq" id="WP_145811733.1">
    <property type="nucleotide sequence ID" value="NZ_VIVK01000001.1"/>
</dbReference>
<name>A0A561C002_9ACTN</name>
<keyword evidence="3" id="KW-1185">Reference proteome</keyword>
<evidence type="ECO:0000313" key="2">
    <source>
        <dbReference type="EMBL" id="TWD84430.1"/>
    </source>
</evidence>
<accession>A0A561C002</accession>